<keyword evidence="2" id="KW-1185">Reference proteome</keyword>
<protein>
    <submittedName>
        <fullName evidence="1">DUF1045 domain-containing protein</fullName>
    </submittedName>
</protein>
<dbReference type="RefSeq" id="WP_345537156.1">
    <property type="nucleotide sequence ID" value="NZ_BAABGJ010000013.1"/>
</dbReference>
<dbReference type="Proteomes" id="UP001500975">
    <property type="component" value="Unassembled WGS sequence"/>
</dbReference>
<dbReference type="PIRSF" id="PIRSF033328">
    <property type="entry name" value="Phest_Mll4975"/>
    <property type="match status" value="1"/>
</dbReference>
<organism evidence="1 2">
    <name type="scientific">Variovorax defluvii</name>
    <dbReference type="NCBI Taxonomy" id="913761"/>
    <lineage>
        <taxon>Bacteria</taxon>
        <taxon>Pseudomonadati</taxon>
        <taxon>Pseudomonadota</taxon>
        <taxon>Betaproteobacteria</taxon>
        <taxon>Burkholderiales</taxon>
        <taxon>Comamonadaceae</taxon>
        <taxon>Variovorax</taxon>
    </lineage>
</organism>
<dbReference type="EMBL" id="BAABGJ010000013">
    <property type="protein sequence ID" value="GAA4338178.1"/>
    <property type="molecule type" value="Genomic_DNA"/>
</dbReference>
<reference evidence="2" key="1">
    <citation type="journal article" date="2019" name="Int. J. Syst. Evol. Microbiol.">
        <title>The Global Catalogue of Microorganisms (GCM) 10K type strain sequencing project: providing services to taxonomists for standard genome sequencing and annotation.</title>
        <authorList>
            <consortium name="The Broad Institute Genomics Platform"/>
            <consortium name="The Broad Institute Genome Sequencing Center for Infectious Disease"/>
            <person name="Wu L."/>
            <person name="Ma J."/>
        </authorList>
    </citation>
    <scope>NUCLEOTIDE SEQUENCE [LARGE SCALE GENOMIC DNA]</scope>
    <source>
        <strain evidence="2">JCM 17804</strain>
    </source>
</reference>
<dbReference type="Pfam" id="PF06299">
    <property type="entry name" value="DUF1045"/>
    <property type="match status" value="1"/>
</dbReference>
<name>A0ABP8HET6_9BURK</name>
<proteinExistence type="predicted"/>
<evidence type="ECO:0000313" key="1">
    <source>
        <dbReference type="EMBL" id="GAA4338178.1"/>
    </source>
</evidence>
<dbReference type="NCBIfam" id="TIGR03223">
    <property type="entry name" value="Phn_opern_protn"/>
    <property type="match status" value="1"/>
</dbReference>
<comment type="caution">
    <text evidence="1">The sequence shown here is derived from an EMBL/GenBank/DDBJ whole genome shotgun (WGS) entry which is preliminary data.</text>
</comment>
<dbReference type="Gene3D" id="3.90.1140.10">
    <property type="entry name" value="Cyclic phosphodiesterase"/>
    <property type="match status" value="1"/>
</dbReference>
<gene>
    <name evidence="1" type="ORF">GCM10023165_16690</name>
</gene>
<dbReference type="InterPro" id="IPR009389">
    <property type="entry name" value="DUF1045"/>
</dbReference>
<accession>A0ABP8HET6</accession>
<sequence>MNDAPMHRYAIYFAPRENSPWWLAGSRWLGRCAARGEPLPQVPVPGLSATRLHALTKAPRRYGWHATLKAPFTLAPGVDEARLREELHALCRAFQPFTMPRLKVAQLDDFLALVPDGDVHAIDTLAGASVMRLHPLAAPLTPDELARRRAAGLSPEEDALMLRWGYPFVLQRFRFHLTLSGSVKHAEPAEIEALQAAAHHRFDPLPPCRFDRVSLFAEPRPGADFRLVDQMELGT</sequence>
<evidence type="ECO:0000313" key="2">
    <source>
        <dbReference type="Proteomes" id="UP001500975"/>
    </source>
</evidence>